<dbReference type="GO" id="GO:0072659">
    <property type="term" value="P:protein localization to plasma membrane"/>
    <property type="evidence" value="ECO:0007669"/>
    <property type="project" value="TreeGrafter"/>
</dbReference>
<evidence type="ECO:0000256" key="3">
    <source>
        <dbReference type="SAM" id="Phobius"/>
    </source>
</evidence>
<keyword evidence="3" id="KW-1133">Transmembrane helix</keyword>
<dbReference type="AlphaFoldDB" id="A0A8S1C6D1"/>
<protein>
    <recommendedName>
        <fullName evidence="4">PDZ domain-containing protein</fullName>
    </recommendedName>
</protein>
<feature type="compositionally biased region" description="Basic and acidic residues" evidence="2">
    <location>
        <begin position="163"/>
        <end position="172"/>
    </location>
</feature>
<feature type="compositionally biased region" description="Polar residues" evidence="2">
    <location>
        <begin position="193"/>
        <end position="202"/>
    </location>
</feature>
<reference evidence="5 6" key="1">
    <citation type="submission" date="2020-04" db="EMBL/GenBank/DDBJ databases">
        <authorList>
            <person name="Alioto T."/>
            <person name="Alioto T."/>
            <person name="Gomez Garrido J."/>
        </authorList>
    </citation>
    <scope>NUCLEOTIDE SEQUENCE [LARGE SCALE GENOMIC DNA]</scope>
</reference>
<feature type="compositionally biased region" description="Basic and acidic residues" evidence="2">
    <location>
        <begin position="203"/>
        <end position="212"/>
    </location>
</feature>
<keyword evidence="6" id="KW-1185">Reference proteome</keyword>
<evidence type="ECO:0000313" key="6">
    <source>
        <dbReference type="Proteomes" id="UP000494165"/>
    </source>
</evidence>
<feature type="region of interest" description="Disordered" evidence="2">
    <location>
        <begin position="401"/>
        <end position="421"/>
    </location>
</feature>
<evidence type="ECO:0000256" key="1">
    <source>
        <dbReference type="ARBA" id="ARBA00022737"/>
    </source>
</evidence>
<dbReference type="SMART" id="SM00228">
    <property type="entry name" value="PDZ"/>
    <property type="match status" value="1"/>
</dbReference>
<dbReference type="Gene3D" id="2.30.42.10">
    <property type="match status" value="1"/>
</dbReference>
<dbReference type="CDD" id="cd06768">
    <property type="entry name" value="PDZ_NHERF-like"/>
    <property type="match status" value="1"/>
</dbReference>
<feature type="transmembrane region" description="Helical" evidence="3">
    <location>
        <begin position="461"/>
        <end position="482"/>
    </location>
</feature>
<evidence type="ECO:0000259" key="4">
    <source>
        <dbReference type="PROSITE" id="PS50106"/>
    </source>
</evidence>
<dbReference type="Pfam" id="PF00595">
    <property type="entry name" value="PDZ"/>
    <property type="match status" value="1"/>
</dbReference>
<keyword evidence="3" id="KW-0472">Membrane</keyword>
<keyword evidence="1" id="KW-0677">Repeat</keyword>
<accession>A0A8S1C6D1</accession>
<dbReference type="InterPro" id="IPR001478">
    <property type="entry name" value="PDZ"/>
</dbReference>
<keyword evidence="3" id="KW-0812">Transmembrane</keyword>
<dbReference type="InterPro" id="IPR036034">
    <property type="entry name" value="PDZ_sf"/>
</dbReference>
<dbReference type="InterPro" id="IPR051067">
    <property type="entry name" value="NHER"/>
</dbReference>
<dbReference type="OrthoDB" id="10007415at2759"/>
<name>A0A8S1C6D1_9INSE</name>
<proteinExistence type="predicted"/>
<dbReference type="SUPFAM" id="SSF50156">
    <property type="entry name" value="PDZ domain-like"/>
    <property type="match status" value="1"/>
</dbReference>
<feature type="compositionally biased region" description="Basic and acidic residues" evidence="2">
    <location>
        <begin position="137"/>
        <end position="148"/>
    </location>
</feature>
<gene>
    <name evidence="5" type="ORF">CLODIP_2_CD11770</name>
</gene>
<feature type="compositionally biased region" description="Polar residues" evidence="2">
    <location>
        <begin position="213"/>
        <end position="223"/>
    </location>
</feature>
<evidence type="ECO:0000256" key="2">
    <source>
        <dbReference type="SAM" id="MobiDB-lite"/>
    </source>
</evidence>
<dbReference type="GO" id="GO:0016324">
    <property type="term" value="C:apical plasma membrane"/>
    <property type="evidence" value="ECO:0007669"/>
    <property type="project" value="TreeGrafter"/>
</dbReference>
<dbReference type="GO" id="GO:0043495">
    <property type="term" value="F:protein-membrane adaptor activity"/>
    <property type="evidence" value="ECO:0007669"/>
    <property type="project" value="TreeGrafter"/>
</dbReference>
<dbReference type="Proteomes" id="UP000494165">
    <property type="component" value="Unassembled WGS sequence"/>
</dbReference>
<feature type="compositionally biased region" description="Acidic residues" evidence="2">
    <location>
        <begin position="173"/>
        <end position="183"/>
    </location>
</feature>
<dbReference type="EMBL" id="CADEPI010000033">
    <property type="protein sequence ID" value="CAB3367741.1"/>
    <property type="molecule type" value="Genomic_DNA"/>
</dbReference>
<feature type="compositionally biased region" description="Polar residues" evidence="2">
    <location>
        <begin position="152"/>
        <end position="162"/>
    </location>
</feature>
<dbReference type="PROSITE" id="PS50106">
    <property type="entry name" value="PDZ"/>
    <property type="match status" value="1"/>
</dbReference>
<dbReference type="PANTHER" id="PTHR14191:SF28">
    <property type="entry name" value="GH04176P-RELATED"/>
    <property type="match status" value="1"/>
</dbReference>
<feature type="domain" description="PDZ" evidence="4">
    <location>
        <begin position="13"/>
        <end position="95"/>
    </location>
</feature>
<evidence type="ECO:0000313" key="5">
    <source>
        <dbReference type="EMBL" id="CAB3367741.1"/>
    </source>
</evidence>
<feature type="region of interest" description="Disordered" evidence="2">
    <location>
        <begin position="119"/>
        <end position="227"/>
    </location>
</feature>
<organism evidence="5 6">
    <name type="scientific">Cloeon dipterum</name>
    <dbReference type="NCBI Taxonomy" id="197152"/>
    <lineage>
        <taxon>Eukaryota</taxon>
        <taxon>Metazoa</taxon>
        <taxon>Ecdysozoa</taxon>
        <taxon>Arthropoda</taxon>
        <taxon>Hexapoda</taxon>
        <taxon>Insecta</taxon>
        <taxon>Pterygota</taxon>
        <taxon>Palaeoptera</taxon>
        <taxon>Ephemeroptera</taxon>
        <taxon>Pisciforma</taxon>
        <taxon>Baetidae</taxon>
        <taxon>Cloeon</taxon>
    </lineage>
</organism>
<dbReference type="PANTHER" id="PTHR14191">
    <property type="entry name" value="PDZ DOMAIN CONTAINING PROTEIN"/>
    <property type="match status" value="1"/>
</dbReference>
<sequence>MGMSEDEVPAPRLCHIQKWPDFDGFGFNLHAEKGRSGQYVGKVDDGSPSEAAGLKQGDRIIEVNGVNISNENHRQVVARIKAVADETRLLVVDSAAEAYFKTREMVIRGDMPGVIHLNSSKQEQQQQPTPPPPPQQHQEEQQQHKPAEQQEVVSNTSSATTPETDRKHHVEVQEEAEEEEESPSETTTIEAKSNGSIASSSPKMEDKIEKEPSQTASPNQSNRPPGLNMTAAELRAQLAQRKKFDPKKENMDLRRKFDIVQTLHIIFSRSVAAVEPQHPGSLAASRLDDFSSQESVPRKKMSLITASIGLLLVSSAACAQYRPSEAPRPIYVSPATSSEHPGALYLASLVNQLSTERYRIQGPTPVPETHPSSSYYENPGQSLMSHLQTWYNEAAESYLQRPPEAPSSKYPPSQGDSGQGVYYWHVPGQGGDESSTDMSQNDIDDMENVKGNDVAVTANPLFAAMAGFIGLSTLFAASVILFPKFGGSRSLQDHEDRDWGKQIVRSLQKMHQQQQKKENVKSAAKQC</sequence>
<comment type="caution">
    <text evidence="5">The sequence shown here is derived from an EMBL/GenBank/DDBJ whole genome shotgun (WGS) entry which is preliminary data.</text>
</comment>